<name>A0AA95NC41_9BURK</name>
<evidence type="ECO:0000256" key="1">
    <source>
        <dbReference type="SAM" id="SignalP"/>
    </source>
</evidence>
<evidence type="ECO:0000313" key="4">
    <source>
        <dbReference type="Proteomes" id="UP001177769"/>
    </source>
</evidence>
<dbReference type="Proteomes" id="UP001177769">
    <property type="component" value="Chromosome"/>
</dbReference>
<accession>A0AA95NC41</accession>
<dbReference type="RefSeq" id="WP_285233518.1">
    <property type="nucleotide sequence ID" value="NZ_CP116346.1"/>
</dbReference>
<sequence>MKKALLTVAAAALSLAAGLAQAQQSSPVGLWKTIDDDGKTEKSLVRISETGGVLTGTIEKIFDASKADSKCDKCSDDRKDKPVVGLQIIRGVKQDNDDKLHWVGGEILDPNNGKSYKTRLKPIDGGKKLEMRGYIGFFYRTQTWVRVE</sequence>
<evidence type="ECO:0000313" key="3">
    <source>
        <dbReference type="EMBL" id="WIT12420.1"/>
    </source>
</evidence>
<feature type="domain" description="DUF2147" evidence="2">
    <location>
        <begin position="29"/>
        <end position="146"/>
    </location>
</feature>
<organism evidence="3 4">
    <name type="scientific">Paucibacter sediminis</name>
    <dbReference type="NCBI Taxonomy" id="3019553"/>
    <lineage>
        <taxon>Bacteria</taxon>
        <taxon>Pseudomonadati</taxon>
        <taxon>Pseudomonadota</taxon>
        <taxon>Betaproteobacteria</taxon>
        <taxon>Burkholderiales</taxon>
        <taxon>Sphaerotilaceae</taxon>
        <taxon>Roseateles</taxon>
    </lineage>
</organism>
<evidence type="ECO:0000259" key="2">
    <source>
        <dbReference type="Pfam" id="PF09917"/>
    </source>
</evidence>
<keyword evidence="4" id="KW-1185">Reference proteome</keyword>
<feature type="chain" id="PRO_5041667433" evidence="1">
    <location>
        <begin position="23"/>
        <end position="148"/>
    </location>
</feature>
<gene>
    <name evidence="3" type="ORF">PFX98_02085</name>
</gene>
<reference evidence="3" key="1">
    <citation type="submission" date="2023-01" db="EMBL/GenBank/DDBJ databases">
        <title>Whole genome sequence of Paucibacter sp. S2-9 isolated from pond sediment.</title>
        <authorList>
            <person name="Jung J.Y."/>
        </authorList>
    </citation>
    <scope>NUCLEOTIDE SEQUENCE</scope>
    <source>
        <strain evidence="3">S2-9</strain>
    </source>
</reference>
<dbReference type="AlphaFoldDB" id="A0AA95NC41"/>
<protein>
    <submittedName>
        <fullName evidence="3">DUF2147 domain-containing protein</fullName>
    </submittedName>
</protein>
<dbReference type="Pfam" id="PF09917">
    <property type="entry name" value="DUF2147"/>
    <property type="match status" value="1"/>
</dbReference>
<dbReference type="InterPro" id="IPR019223">
    <property type="entry name" value="DUF2147"/>
</dbReference>
<keyword evidence="1" id="KW-0732">Signal</keyword>
<dbReference type="PANTHER" id="PTHR36919:SF3">
    <property type="entry name" value="BLL5882 PROTEIN"/>
    <property type="match status" value="1"/>
</dbReference>
<feature type="signal peptide" evidence="1">
    <location>
        <begin position="1"/>
        <end position="22"/>
    </location>
</feature>
<dbReference type="KEGG" id="pais:PFX98_02085"/>
<dbReference type="EMBL" id="CP116346">
    <property type="protein sequence ID" value="WIT12420.1"/>
    <property type="molecule type" value="Genomic_DNA"/>
</dbReference>
<dbReference type="PANTHER" id="PTHR36919">
    <property type="entry name" value="BLR1215 PROTEIN"/>
    <property type="match status" value="1"/>
</dbReference>
<dbReference type="Gene3D" id="2.40.128.520">
    <property type="match status" value="1"/>
</dbReference>
<proteinExistence type="predicted"/>